<name>U5C158_9BACT</name>
<keyword evidence="2" id="KW-1185">Reference proteome</keyword>
<dbReference type="AlphaFoldDB" id="U5C158"/>
<sequence>MVYFFFDSCKNMDNFHFSLISQTKKGQDEFILPFLFYGIELFWFQDHFDSF</sequence>
<dbReference type="Proteomes" id="UP000016843">
    <property type="component" value="Unassembled WGS sequence"/>
</dbReference>
<accession>U5C158</accession>
<organism evidence="1 2">
    <name type="scientific">Rhodonellum psychrophilum GCM71 = DSM 17998</name>
    <dbReference type="NCBI Taxonomy" id="1123057"/>
    <lineage>
        <taxon>Bacteria</taxon>
        <taxon>Pseudomonadati</taxon>
        <taxon>Bacteroidota</taxon>
        <taxon>Cytophagia</taxon>
        <taxon>Cytophagales</taxon>
        <taxon>Cytophagaceae</taxon>
        <taxon>Rhodonellum</taxon>
    </lineage>
</organism>
<protein>
    <submittedName>
        <fullName evidence="1">Uncharacterized protein</fullName>
    </submittedName>
</protein>
<evidence type="ECO:0000313" key="2">
    <source>
        <dbReference type="Proteomes" id="UP000016843"/>
    </source>
</evidence>
<gene>
    <name evidence="1" type="ORF">P872_01955</name>
</gene>
<proteinExistence type="predicted"/>
<reference evidence="1 2" key="1">
    <citation type="journal article" date="2013" name="Genome Announc.">
        <title>Draft Genome Sequence of the Psychrophilic and Alkaliphilic Rhodonellum psychrophilum Strain GCM71T.</title>
        <authorList>
            <person name="Hauptmann A.L."/>
            <person name="Glaring M.A."/>
            <person name="Hallin P.F."/>
            <person name="Prieme A."/>
            <person name="Stougaard P."/>
        </authorList>
    </citation>
    <scope>NUCLEOTIDE SEQUENCE [LARGE SCALE GENOMIC DNA]</scope>
    <source>
        <strain evidence="1 2">GCM71</strain>
    </source>
</reference>
<comment type="caution">
    <text evidence="1">The sequence shown here is derived from an EMBL/GenBank/DDBJ whole genome shotgun (WGS) entry which is preliminary data.</text>
</comment>
<dbReference type="EMBL" id="AWXR01000009">
    <property type="protein sequence ID" value="ERM83803.1"/>
    <property type="molecule type" value="Genomic_DNA"/>
</dbReference>
<evidence type="ECO:0000313" key="1">
    <source>
        <dbReference type="EMBL" id="ERM83803.1"/>
    </source>
</evidence>